<organism evidence="3 4">
    <name type="scientific">Enterococcus wangshanyuanii</name>
    <dbReference type="NCBI Taxonomy" id="2005703"/>
    <lineage>
        <taxon>Bacteria</taxon>
        <taxon>Bacillati</taxon>
        <taxon>Bacillota</taxon>
        <taxon>Bacilli</taxon>
        <taxon>Lactobacillales</taxon>
        <taxon>Enterococcaceae</taxon>
        <taxon>Enterococcus</taxon>
    </lineage>
</organism>
<dbReference type="PROSITE" id="PS50943">
    <property type="entry name" value="HTH_CROC1"/>
    <property type="match status" value="1"/>
</dbReference>
<evidence type="ECO:0000256" key="1">
    <source>
        <dbReference type="ARBA" id="ARBA00023125"/>
    </source>
</evidence>
<dbReference type="EMBL" id="BMKI01000007">
    <property type="protein sequence ID" value="GGC97087.1"/>
    <property type="molecule type" value="Genomic_DNA"/>
</dbReference>
<dbReference type="Proteomes" id="UP000630615">
    <property type="component" value="Unassembled WGS sequence"/>
</dbReference>
<dbReference type="InterPro" id="IPR001387">
    <property type="entry name" value="Cro/C1-type_HTH"/>
</dbReference>
<gene>
    <name evidence="3" type="ORF">GCM10011573_28310</name>
</gene>
<accession>A0ABQ1PGZ5</accession>
<dbReference type="Gene3D" id="1.10.260.40">
    <property type="entry name" value="lambda repressor-like DNA-binding domains"/>
    <property type="match status" value="1"/>
</dbReference>
<keyword evidence="4" id="KW-1185">Reference proteome</keyword>
<evidence type="ECO:0000259" key="2">
    <source>
        <dbReference type="PROSITE" id="PS50943"/>
    </source>
</evidence>
<dbReference type="CDD" id="cd00093">
    <property type="entry name" value="HTH_XRE"/>
    <property type="match status" value="1"/>
</dbReference>
<dbReference type="InterPro" id="IPR010982">
    <property type="entry name" value="Lambda_DNA-bd_dom_sf"/>
</dbReference>
<sequence length="69" mass="7910">MRKNSKNLNKLQEIRSAYDITQEELADKVNVSIQTIQSIEKGRYKPSDSLAFSIASFLNREVSEIFTQS</sequence>
<evidence type="ECO:0000313" key="3">
    <source>
        <dbReference type="EMBL" id="GGC97087.1"/>
    </source>
</evidence>
<comment type="caution">
    <text evidence="3">The sequence shown here is derived from an EMBL/GenBank/DDBJ whole genome shotgun (WGS) entry which is preliminary data.</text>
</comment>
<dbReference type="SUPFAM" id="SSF47413">
    <property type="entry name" value="lambda repressor-like DNA-binding domains"/>
    <property type="match status" value="1"/>
</dbReference>
<feature type="domain" description="HTH cro/C1-type" evidence="2">
    <location>
        <begin position="11"/>
        <end position="65"/>
    </location>
</feature>
<dbReference type="SMART" id="SM00530">
    <property type="entry name" value="HTH_XRE"/>
    <property type="match status" value="1"/>
</dbReference>
<protein>
    <submittedName>
        <fullName evidence="3">Transcriptional regulator</fullName>
    </submittedName>
</protein>
<dbReference type="PANTHER" id="PTHR46558:SF4">
    <property type="entry name" value="DNA-BIDING PHAGE PROTEIN"/>
    <property type="match status" value="1"/>
</dbReference>
<name>A0ABQ1PGZ5_9ENTE</name>
<evidence type="ECO:0000313" key="4">
    <source>
        <dbReference type="Proteomes" id="UP000630615"/>
    </source>
</evidence>
<dbReference type="PANTHER" id="PTHR46558">
    <property type="entry name" value="TRACRIPTIONAL REGULATORY PROTEIN-RELATED-RELATED"/>
    <property type="match status" value="1"/>
</dbReference>
<keyword evidence="1" id="KW-0238">DNA-binding</keyword>
<dbReference type="RefSeq" id="WP_088270767.1">
    <property type="nucleotide sequence ID" value="NZ_BMKI01000007.1"/>
</dbReference>
<dbReference type="Pfam" id="PF01381">
    <property type="entry name" value="HTH_3"/>
    <property type="match status" value="1"/>
</dbReference>
<reference evidence="4" key="1">
    <citation type="journal article" date="2019" name="Int. J. Syst. Evol. Microbiol.">
        <title>The Global Catalogue of Microorganisms (GCM) 10K type strain sequencing project: providing services to taxonomists for standard genome sequencing and annotation.</title>
        <authorList>
            <consortium name="The Broad Institute Genomics Platform"/>
            <consortium name="The Broad Institute Genome Sequencing Center for Infectious Disease"/>
            <person name="Wu L."/>
            <person name="Ma J."/>
        </authorList>
    </citation>
    <scope>NUCLEOTIDE SEQUENCE [LARGE SCALE GENOMIC DNA]</scope>
    <source>
        <strain evidence="4">CGMCC 1.15942</strain>
    </source>
</reference>
<proteinExistence type="predicted"/>